<dbReference type="PANTHER" id="PTHR48098">
    <property type="entry name" value="ENTEROCHELIN ESTERASE-RELATED"/>
    <property type="match status" value="1"/>
</dbReference>
<dbReference type="Pfam" id="PF00756">
    <property type="entry name" value="Esterase"/>
    <property type="match status" value="1"/>
</dbReference>
<reference evidence="2 3" key="1">
    <citation type="submission" date="2017-07" db="EMBL/GenBank/DDBJ databases">
        <title>Amycolatopsis antarcticus sp. nov., isolated from the surface of an Antarcticus brown macroalga.</title>
        <authorList>
            <person name="Wang J."/>
            <person name="Leiva S."/>
            <person name="Huang J."/>
            <person name="Huang Y."/>
        </authorList>
    </citation>
    <scope>NUCLEOTIDE SEQUENCE [LARGE SCALE GENOMIC DNA]</scope>
    <source>
        <strain evidence="2 3">AU-G6</strain>
    </source>
</reference>
<dbReference type="InterPro" id="IPR000801">
    <property type="entry name" value="Esterase-like"/>
</dbReference>
<dbReference type="InParanoid" id="A0A263D875"/>
<organism evidence="2 3">
    <name type="scientific">Amycolatopsis antarctica</name>
    <dbReference type="NCBI Taxonomy" id="1854586"/>
    <lineage>
        <taxon>Bacteria</taxon>
        <taxon>Bacillati</taxon>
        <taxon>Actinomycetota</taxon>
        <taxon>Actinomycetes</taxon>
        <taxon>Pseudonocardiales</taxon>
        <taxon>Pseudonocardiaceae</taxon>
        <taxon>Amycolatopsis</taxon>
    </lineage>
</organism>
<evidence type="ECO:0000256" key="1">
    <source>
        <dbReference type="SAM" id="SignalP"/>
    </source>
</evidence>
<dbReference type="InterPro" id="IPR029058">
    <property type="entry name" value="AB_hydrolase_fold"/>
</dbReference>
<protein>
    <submittedName>
        <fullName evidence="2">Esterase</fullName>
    </submittedName>
</protein>
<dbReference type="SUPFAM" id="SSF53474">
    <property type="entry name" value="alpha/beta-Hydrolases"/>
    <property type="match status" value="1"/>
</dbReference>
<keyword evidence="1" id="KW-0732">Signal</keyword>
<dbReference type="InterPro" id="IPR050583">
    <property type="entry name" value="Mycobacterial_A85_antigen"/>
</dbReference>
<gene>
    <name evidence="2" type="ORF">CFN78_04465</name>
</gene>
<comment type="caution">
    <text evidence="2">The sequence shown here is derived from an EMBL/GenBank/DDBJ whole genome shotgun (WGS) entry which is preliminary data.</text>
</comment>
<dbReference type="AlphaFoldDB" id="A0A263D875"/>
<dbReference type="PROSITE" id="PS51257">
    <property type="entry name" value="PROKAR_LIPOPROTEIN"/>
    <property type="match status" value="1"/>
</dbReference>
<evidence type="ECO:0000313" key="2">
    <source>
        <dbReference type="EMBL" id="OZM74643.1"/>
    </source>
</evidence>
<feature type="chain" id="PRO_5013328993" evidence="1">
    <location>
        <begin position="22"/>
        <end position="275"/>
    </location>
</feature>
<feature type="signal peptide" evidence="1">
    <location>
        <begin position="1"/>
        <end position="21"/>
    </location>
</feature>
<dbReference type="EMBL" id="NKYE01000002">
    <property type="protein sequence ID" value="OZM74643.1"/>
    <property type="molecule type" value="Genomic_DNA"/>
</dbReference>
<sequence>MTRRGLLLGGLAVCTSVAACGAQEREQVPVPYVPATPDPPAPPPVPVSARRVYSAARGSEVDLVVIAPEGVPIAGLPVCLALHGKGSNARGFADLGVPAMLSEVVDAGTPPFALVALDGAHYWVDVDGGDDPLRMLVDELPGWLADTELGAPAAALGISMGAFGALRYAREQRDMKAIAACSPALFVDWPDAEAREVFANESQWESHEPLRHTAELGRAEIGVWCGEDDPFAGAARKLVQATTPARAEIGPGEHDESYWTSAMPEILRFVGARLA</sequence>
<dbReference type="Proteomes" id="UP000242444">
    <property type="component" value="Unassembled WGS sequence"/>
</dbReference>
<keyword evidence="3" id="KW-1185">Reference proteome</keyword>
<dbReference type="GO" id="GO:0016747">
    <property type="term" value="F:acyltransferase activity, transferring groups other than amino-acyl groups"/>
    <property type="evidence" value="ECO:0007669"/>
    <property type="project" value="TreeGrafter"/>
</dbReference>
<name>A0A263D875_9PSEU</name>
<evidence type="ECO:0000313" key="3">
    <source>
        <dbReference type="Proteomes" id="UP000242444"/>
    </source>
</evidence>
<accession>A0A263D875</accession>
<dbReference type="OrthoDB" id="3210113at2"/>
<proteinExistence type="predicted"/>
<dbReference type="PANTHER" id="PTHR48098:SF1">
    <property type="entry name" value="DIACYLGLYCEROL ACYLTRANSFERASE_MYCOLYLTRANSFERASE AG85A"/>
    <property type="match status" value="1"/>
</dbReference>
<dbReference type="Gene3D" id="3.40.50.1820">
    <property type="entry name" value="alpha/beta hydrolase"/>
    <property type="match status" value="1"/>
</dbReference>